<feature type="transmembrane region" description="Helical" evidence="1">
    <location>
        <begin position="67"/>
        <end position="88"/>
    </location>
</feature>
<reference evidence="2 3" key="1">
    <citation type="submission" date="2019-06" db="EMBL/GenBank/DDBJ databases">
        <title>Tsukamurella conjunctivitidis sp. nov., Tsukamurella assacharolytica sp. nov. and Tsukamurella sputae sp. nov. isolated from patients with conjunctivitis, bacteraemia (lymphoma) and respiratory infection (sputum) in Hong Kong.</title>
        <authorList>
            <person name="Teng J.L.L."/>
            <person name="Lee H.H."/>
            <person name="Fong J.Y.H."/>
            <person name="Fok K.M.N."/>
            <person name="Lau S.K.P."/>
            <person name="Woo P.C.Y."/>
        </authorList>
    </citation>
    <scope>NUCLEOTIDE SEQUENCE [LARGE SCALE GENOMIC DNA]</scope>
    <source>
        <strain evidence="2 3">HKU71</strain>
    </source>
</reference>
<sequence>MTTVASVLSGPPRARHLVGALLTLSALVHVARIGSLPPAAAAASAGLAVVYPILALAVILGERWAYLGAAIVPLIGQLLGDYQAFMYYSNPIDAMDPVVDLLVVPVAIFVLWRTATGARRRRESEPSRD</sequence>
<keyword evidence="1" id="KW-1133">Transmembrane helix</keyword>
<keyword evidence="1" id="KW-0812">Transmembrane</keyword>
<dbReference type="AlphaFoldDB" id="A0A5C5R4R3"/>
<evidence type="ECO:0000313" key="3">
    <source>
        <dbReference type="Proteomes" id="UP000317291"/>
    </source>
</evidence>
<dbReference type="RefSeq" id="WP_146563636.1">
    <property type="nucleotide sequence ID" value="NZ_VIGW01000014.1"/>
</dbReference>
<dbReference type="OrthoDB" id="582451at2"/>
<organism evidence="2 3">
    <name type="scientific">Tsukamurella asaccharolytica</name>
    <dbReference type="NCBI Taxonomy" id="2592067"/>
    <lineage>
        <taxon>Bacteria</taxon>
        <taxon>Bacillati</taxon>
        <taxon>Actinomycetota</taxon>
        <taxon>Actinomycetes</taxon>
        <taxon>Mycobacteriales</taxon>
        <taxon>Tsukamurellaceae</taxon>
        <taxon>Tsukamurella</taxon>
    </lineage>
</organism>
<dbReference type="Proteomes" id="UP000317291">
    <property type="component" value="Unassembled WGS sequence"/>
</dbReference>
<keyword evidence="3" id="KW-1185">Reference proteome</keyword>
<gene>
    <name evidence="2" type="ORF">FK529_17540</name>
</gene>
<protein>
    <submittedName>
        <fullName evidence="2">Uncharacterized protein</fullName>
    </submittedName>
</protein>
<keyword evidence="1" id="KW-0472">Membrane</keyword>
<evidence type="ECO:0000313" key="2">
    <source>
        <dbReference type="EMBL" id="TWS18009.1"/>
    </source>
</evidence>
<feature type="transmembrane region" description="Helical" evidence="1">
    <location>
        <begin position="94"/>
        <end position="112"/>
    </location>
</feature>
<proteinExistence type="predicted"/>
<accession>A0A5C5R4R3</accession>
<feature type="transmembrane region" description="Helical" evidence="1">
    <location>
        <begin position="40"/>
        <end position="60"/>
    </location>
</feature>
<dbReference type="EMBL" id="VIGW01000014">
    <property type="protein sequence ID" value="TWS18009.1"/>
    <property type="molecule type" value="Genomic_DNA"/>
</dbReference>
<evidence type="ECO:0000256" key="1">
    <source>
        <dbReference type="SAM" id="Phobius"/>
    </source>
</evidence>
<name>A0A5C5R4R3_9ACTN</name>
<comment type="caution">
    <text evidence="2">The sequence shown here is derived from an EMBL/GenBank/DDBJ whole genome shotgun (WGS) entry which is preliminary data.</text>
</comment>